<feature type="compositionally biased region" description="Polar residues" evidence="1">
    <location>
        <begin position="201"/>
        <end position="213"/>
    </location>
</feature>
<feature type="region of interest" description="Disordered" evidence="1">
    <location>
        <begin position="268"/>
        <end position="293"/>
    </location>
</feature>
<feature type="compositionally biased region" description="Pro residues" evidence="1">
    <location>
        <begin position="187"/>
        <end position="200"/>
    </location>
</feature>
<reference evidence="3" key="1">
    <citation type="journal article" date="2013" name="J. Plant Res.">
        <title>Effect of fungi and light on seed germination of three Opuntia species from semiarid lands of central Mexico.</title>
        <authorList>
            <person name="Delgado-Sanchez P."/>
            <person name="Jimenez-Bremont J.F."/>
            <person name="Guerrero-Gonzalez Mde L."/>
            <person name="Flores J."/>
        </authorList>
    </citation>
    <scope>NUCLEOTIDE SEQUENCE</scope>
    <source>
        <tissue evidence="3">Cladode</tissue>
    </source>
</reference>
<dbReference type="AlphaFoldDB" id="A0A7C9E7J1"/>
<protein>
    <recommendedName>
        <fullName evidence="2">DUF569 domain-containing protein</fullName>
    </recommendedName>
</protein>
<dbReference type="EMBL" id="GISG01199796">
    <property type="protein sequence ID" value="MBA4658243.1"/>
    <property type="molecule type" value="Transcribed_RNA"/>
</dbReference>
<dbReference type="InterPro" id="IPR007679">
    <property type="entry name" value="DUF569"/>
</dbReference>
<dbReference type="Pfam" id="PF04601">
    <property type="entry name" value="DUF569"/>
    <property type="match status" value="1"/>
</dbReference>
<accession>A0A7C9E7J1</accession>
<reference evidence="3" key="2">
    <citation type="submission" date="2020-07" db="EMBL/GenBank/DDBJ databases">
        <authorList>
            <person name="Vera ALvarez R."/>
            <person name="Arias-Moreno D.M."/>
            <person name="Jimenez-Jacinto V."/>
            <person name="Jimenez-Bremont J.F."/>
            <person name="Swaminathan K."/>
            <person name="Moose S.P."/>
            <person name="Guerrero-Gonzalez M.L."/>
            <person name="Marino-Ramirez L."/>
            <person name="Landsman D."/>
            <person name="Rodriguez-Kessler M."/>
            <person name="Delgado-Sanchez P."/>
        </authorList>
    </citation>
    <scope>NUCLEOTIDE SEQUENCE</scope>
    <source>
        <tissue evidence="3">Cladode</tissue>
    </source>
</reference>
<evidence type="ECO:0000259" key="2">
    <source>
        <dbReference type="Pfam" id="PF04601"/>
    </source>
</evidence>
<feature type="region of interest" description="Disordered" evidence="1">
    <location>
        <begin position="178"/>
        <end position="217"/>
    </location>
</feature>
<organism evidence="3">
    <name type="scientific">Opuntia streptacantha</name>
    <name type="common">Prickly pear cactus</name>
    <name type="synonym">Opuntia cardona</name>
    <dbReference type="NCBI Taxonomy" id="393608"/>
    <lineage>
        <taxon>Eukaryota</taxon>
        <taxon>Viridiplantae</taxon>
        <taxon>Streptophyta</taxon>
        <taxon>Embryophyta</taxon>
        <taxon>Tracheophyta</taxon>
        <taxon>Spermatophyta</taxon>
        <taxon>Magnoliopsida</taxon>
        <taxon>eudicotyledons</taxon>
        <taxon>Gunneridae</taxon>
        <taxon>Pentapetalae</taxon>
        <taxon>Caryophyllales</taxon>
        <taxon>Cactineae</taxon>
        <taxon>Cactaceae</taxon>
        <taxon>Opuntioideae</taxon>
        <taxon>Opuntia</taxon>
    </lineage>
</organism>
<evidence type="ECO:0000256" key="1">
    <source>
        <dbReference type="SAM" id="MobiDB-lite"/>
    </source>
</evidence>
<sequence length="293" mass="32973">MGRISSLFWPSSYLVDGSVVTIRNQCETYITACEDRKTVTLEKKLEGSNNGQHWTVKVLRDPDGTLTGKFNLKSIYGTFLGARVASSKWLGILNKYEVCQTSIVEEEDNLSPFYVHCWVLARSSKAHLNWYDLRFRYYYTANICEEYVFLVPSMGSRLRLVRDLPDLESWYIQLAEDDKKQQKPAPTLAPLPSTPTPTREPPNSTTNIRSLDSQPRKKNHLKAAYACKYLVNNINSHMGALYSTHMGAFYNTGLNTSYGSGTQNTGDIASSTQKTGDIESGTQKTGDLQYGMN</sequence>
<name>A0A7C9E7J1_OPUST</name>
<evidence type="ECO:0000313" key="3">
    <source>
        <dbReference type="EMBL" id="MBA4658243.1"/>
    </source>
</evidence>
<proteinExistence type="predicted"/>
<feature type="domain" description="DUF569" evidence="2">
    <location>
        <begin position="16"/>
        <end position="101"/>
    </location>
</feature>